<name>A0ABV7V967_9PROT</name>
<reference evidence="3" key="1">
    <citation type="journal article" date="2019" name="Int. J. Syst. Evol. Microbiol.">
        <title>The Global Catalogue of Microorganisms (GCM) 10K type strain sequencing project: providing services to taxonomists for standard genome sequencing and annotation.</title>
        <authorList>
            <consortium name="The Broad Institute Genomics Platform"/>
            <consortium name="The Broad Institute Genome Sequencing Center for Infectious Disease"/>
            <person name="Wu L."/>
            <person name="Ma J."/>
        </authorList>
    </citation>
    <scope>NUCLEOTIDE SEQUENCE [LARGE SCALE GENOMIC DNA]</scope>
    <source>
        <strain evidence="3">KCTC 42182</strain>
    </source>
</reference>
<dbReference type="Proteomes" id="UP001595711">
    <property type="component" value="Unassembled WGS sequence"/>
</dbReference>
<dbReference type="PANTHER" id="PTHR30531">
    <property type="entry name" value="FLAGELLAR BIOSYNTHETIC PROTEIN FLHB"/>
    <property type="match status" value="1"/>
</dbReference>
<dbReference type="EMBL" id="JBHRYJ010000001">
    <property type="protein sequence ID" value="MFC3673935.1"/>
    <property type="molecule type" value="Genomic_DNA"/>
</dbReference>
<dbReference type="PANTHER" id="PTHR30531:SF12">
    <property type="entry name" value="FLAGELLAR BIOSYNTHETIC PROTEIN FLHB"/>
    <property type="match status" value="1"/>
</dbReference>
<comment type="similarity">
    <text evidence="1">Belongs to the type III secretion exporter family.</text>
</comment>
<sequence length="103" mass="11167">MANPPKNPNDALPRPAVKSKAVALRYDPKREDAPRVVASGKGHMADQIVRIALEHGVTVREDADLVEILSKLDIDALIPLEAFTAVAEILSYIYRTQGGRPPG</sequence>
<accession>A0ABV7V967</accession>
<dbReference type="Pfam" id="PF01312">
    <property type="entry name" value="Bac_export_2"/>
    <property type="match status" value="1"/>
</dbReference>
<proteinExistence type="inferred from homology"/>
<keyword evidence="3" id="KW-1185">Reference proteome</keyword>
<dbReference type="InterPro" id="IPR006135">
    <property type="entry name" value="T3SS_substrate_exporter"/>
</dbReference>
<dbReference type="Gene3D" id="3.40.1690.10">
    <property type="entry name" value="secretion proteins EscU"/>
    <property type="match status" value="1"/>
</dbReference>
<evidence type="ECO:0000313" key="2">
    <source>
        <dbReference type="EMBL" id="MFC3673935.1"/>
    </source>
</evidence>
<comment type="caution">
    <text evidence="2">The sequence shown here is derived from an EMBL/GenBank/DDBJ whole genome shotgun (WGS) entry which is preliminary data.</text>
</comment>
<protein>
    <submittedName>
        <fullName evidence="2">EscU/YscU/HrcU family type III secretion system export apparatus switch protein</fullName>
    </submittedName>
</protein>
<dbReference type="SUPFAM" id="SSF160544">
    <property type="entry name" value="EscU C-terminal domain-like"/>
    <property type="match status" value="1"/>
</dbReference>
<gene>
    <name evidence="2" type="ORF">ACFOOQ_00160</name>
</gene>
<organism evidence="2 3">
    <name type="scientific">Ferrovibrio xuzhouensis</name>
    <dbReference type="NCBI Taxonomy" id="1576914"/>
    <lineage>
        <taxon>Bacteria</taxon>
        <taxon>Pseudomonadati</taxon>
        <taxon>Pseudomonadota</taxon>
        <taxon>Alphaproteobacteria</taxon>
        <taxon>Rhodospirillales</taxon>
        <taxon>Rhodospirillaceae</taxon>
        <taxon>Ferrovibrio</taxon>
    </lineage>
</organism>
<dbReference type="InterPro" id="IPR029025">
    <property type="entry name" value="T3SS_substrate_exporter_C"/>
</dbReference>
<evidence type="ECO:0000313" key="3">
    <source>
        <dbReference type="Proteomes" id="UP001595711"/>
    </source>
</evidence>
<evidence type="ECO:0000256" key="1">
    <source>
        <dbReference type="ARBA" id="ARBA00010690"/>
    </source>
</evidence>
<dbReference type="RefSeq" id="WP_379719952.1">
    <property type="nucleotide sequence ID" value="NZ_JBHRYJ010000001.1"/>
</dbReference>